<accession>A0A9I9DW31</accession>
<dbReference type="InterPro" id="IPR008480">
    <property type="entry name" value="DUF761_pln"/>
</dbReference>
<dbReference type="PANTHER" id="PTHR33265">
    <property type="entry name" value="AVR9/CF-9 RAPIDLY ELICITED PROTEIN-RELATED"/>
    <property type="match status" value="1"/>
</dbReference>
<sequence length="235" mass="27080">VEENNFSISFSLSLSLSTKNKNQQYRSRNQFKIREQKMESNVPVIAKKVWNLVRVAYFLIRKGISKSKVNMLDLNLMMKRGKIAGKAISNLMFQHHYAQHHQQNVAHQLPFDVAPDDYEFSCSNTPSYHYFGKRRRNNQNNNSFFACAHAPQTLDDDLPTLNALKAVVDILNNNNNNNNNNPPFSPPIPVRQLRITDSPFPLQDPNADPLVDKAADEFISRFYKELSLQKTPHHN</sequence>
<dbReference type="EnsemblPlants" id="MELO3C024444.2.1">
    <property type="protein sequence ID" value="MELO3C024444.2.1"/>
    <property type="gene ID" value="MELO3C024444.2"/>
</dbReference>
<proteinExistence type="predicted"/>
<dbReference type="Pfam" id="PF05553">
    <property type="entry name" value="DUF761"/>
    <property type="match status" value="1"/>
</dbReference>
<evidence type="ECO:0000313" key="1">
    <source>
        <dbReference type="EnsemblPlants" id="MELO3C024444.2.1"/>
    </source>
</evidence>
<dbReference type="AlphaFoldDB" id="A0A9I9DW31"/>
<dbReference type="PANTHER" id="PTHR33265:SF8">
    <property type="entry name" value="AVR9_CF-9 RAPIDLY ELICITED PROTEIN 146"/>
    <property type="match status" value="1"/>
</dbReference>
<reference evidence="1" key="1">
    <citation type="submission" date="2023-03" db="UniProtKB">
        <authorList>
            <consortium name="EnsemblPlants"/>
        </authorList>
    </citation>
    <scope>IDENTIFICATION</scope>
</reference>
<name>A0A9I9DW31_CUCME</name>
<organism evidence="1">
    <name type="scientific">Cucumis melo</name>
    <name type="common">Muskmelon</name>
    <dbReference type="NCBI Taxonomy" id="3656"/>
    <lineage>
        <taxon>Eukaryota</taxon>
        <taxon>Viridiplantae</taxon>
        <taxon>Streptophyta</taxon>
        <taxon>Embryophyta</taxon>
        <taxon>Tracheophyta</taxon>
        <taxon>Spermatophyta</taxon>
        <taxon>Magnoliopsida</taxon>
        <taxon>eudicotyledons</taxon>
        <taxon>Gunneridae</taxon>
        <taxon>Pentapetalae</taxon>
        <taxon>rosids</taxon>
        <taxon>fabids</taxon>
        <taxon>Cucurbitales</taxon>
        <taxon>Cucurbitaceae</taxon>
        <taxon>Benincaseae</taxon>
        <taxon>Cucumis</taxon>
    </lineage>
</organism>
<dbReference type="Gramene" id="MELO3C024444.2.1">
    <property type="protein sequence ID" value="MELO3C024444.2.1"/>
    <property type="gene ID" value="MELO3C024444.2"/>
</dbReference>
<protein>
    <submittedName>
        <fullName evidence="1">Uncharacterized protein</fullName>
    </submittedName>
</protein>